<dbReference type="SUPFAM" id="SSF82704">
    <property type="entry name" value="AlbA-like"/>
    <property type="match status" value="1"/>
</dbReference>
<dbReference type="AlphaFoldDB" id="A0AAD9U446"/>
<proteinExistence type="predicted"/>
<accession>A0AAD9U446</accession>
<feature type="region of interest" description="Disordered" evidence="1">
    <location>
        <begin position="46"/>
        <end position="76"/>
    </location>
</feature>
<protein>
    <recommendedName>
        <fullName evidence="2">DNA/RNA-binding protein Alba-like domain-containing protein</fullName>
    </recommendedName>
</protein>
<dbReference type="Gene3D" id="3.30.110.20">
    <property type="entry name" value="Alba-like domain"/>
    <property type="match status" value="1"/>
</dbReference>
<dbReference type="InterPro" id="IPR014560">
    <property type="entry name" value="UCP030333_Alba"/>
</dbReference>
<dbReference type="PANTHER" id="PTHR31947">
    <property type="entry name" value="DNA/RNA-BINDING PROTEIN ALBA 3"/>
    <property type="match status" value="1"/>
</dbReference>
<dbReference type="GO" id="GO:0003723">
    <property type="term" value="F:RNA binding"/>
    <property type="evidence" value="ECO:0007669"/>
    <property type="project" value="TreeGrafter"/>
</dbReference>
<sequence length="185" mass="20123">MESSVVVVSESAEFKQEETQNKCNNYSEEAVVVAAAAAVDVVVDDSGDHDETNLTDTADSSSKKKKKGTEKKKSNRIQVSNTKKPFVFYLSLAKRYIKQYNDIELSALGMAIPTVVTIAEILKRDGVANSKEVKISTVAYKEDCRGHFIQKAKIQIVMGKAEKLDKITNDAAAATATKSAADKKA</sequence>
<dbReference type="Proteomes" id="UP001280121">
    <property type="component" value="Unassembled WGS sequence"/>
</dbReference>
<evidence type="ECO:0000313" key="3">
    <source>
        <dbReference type="EMBL" id="KAK2647196.1"/>
    </source>
</evidence>
<reference evidence="3" key="1">
    <citation type="journal article" date="2023" name="Plant J.">
        <title>Genome sequences and population genomics provide insights into the demographic history, inbreeding, and mutation load of two 'living fossil' tree species of Dipteronia.</title>
        <authorList>
            <person name="Feng Y."/>
            <person name="Comes H.P."/>
            <person name="Chen J."/>
            <person name="Zhu S."/>
            <person name="Lu R."/>
            <person name="Zhang X."/>
            <person name="Li P."/>
            <person name="Qiu J."/>
            <person name="Olsen K.M."/>
            <person name="Qiu Y."/>
        </authorList>
    </citation>
    <scope>NUCLEOTIDE SEQUENCE</scope>
    <source>
        <strain evidence="3">KIB01</strain>
    </source>
</reference>
<keyword evidence="4" id="KW-1185">Reference proteome</keyword>
<evidence type="ECO:0000313" key="4">
    <source>
        <dbReference type="Proteomes" id="UP001280121"/>
    </source>
</evidence>
<dbReference type="InterPro" id="IPR036882">
    <property type="entry name" value="Alba-like_dom_sf"/>
</dbReference>
<feature type="domain" description="DNA/RNA-binding protein Alba-like" evidence="2">
    <location>
        <begin position="75"/>
        <end position="139"/>
    </location>
</feature>
<gene>
    <name evidence="3" type="ORF">Ddye_022391</name>
</gene>
<dbReference type="InterPro" id="IPR002775">
    <property type="entry name" value="DNA/RNA-bd_Alba-like"/>
</dbReference>
<dbReference type="GO" id="GO:0005634">
    <property type="term" value="C:nucleus"/>
    <property type="evidence" value="ECO:0007669"/>
    <property type="project" value="TreeGrafter"/>
</dbReference>
<dbReference type="EMBL" id="JANJYI010000006">
    <property type="protein sequence ID" value="KAK2647196.1"/>
    <property type="molecule type" value="Genomic_DNA"/>
</dbReference>
<dbReference type="Pfam" id="PF01918">
    <property type="entry name" value="Alba"/>
    <property type="match status" value="1"/>
</dbReference>
<dbReference type="PANTHER" id="PTHR31947:SF19">
    <property type="entry name" value="ALBA DNA_RNA-BINDING PROTEIN"/>
    <property type="match status" value="1"/>
</dbReference>
<evidence type="ECO:0000256" key="1">
    <source>
        <dbReference type="SAM" id="MobiDB-lite"/>
    </source>
</evidence>
<feature type="compositionally biased region" description="Basic residues" evidence="1">
    <location>
        <begin position="63"/>
        <end position="75"/>
    </location>
</feature>
<comment type="caution">
    <text evidence="3">The sequence shown here is derived from an EMBL/GenBank/DDBJ whole genome shotgun (WGS) entry which is preliminary data.</text>
</comment>
<name>A0AAD9U446_9ROSI</name>
<evidence type="ECO:0000259" key="2">
    <source>
        <dbReference type="Pfam" id="PF01918"/>
    </source>
</evidence>
<organism evidence="3 4">
    <name type="scientific">Dipteronia dyeriana</name>
    <dbReference type="NCBI Taxonomy" id="168575"/>
    <lineage>
        <taxon>Eukaryota</taxon>
        <taxon>Viridiplantae</taxon>
        <taxon>Streptophyta</taxon>
        <taxon>Embryophyta</taxon>
        <taxon>Tracheophyta</taxon>
        <taxon>Spermatophyta</taxon>
        <taxon>Magnoliopsida</taxon>
        <taxon>eudicotyledons</taxon>
        <taxon>Gunneridae</taxon>
        <taxon>Pentapetalae</taxon>
        <taxon>rosids</taxon>
        <taxon>malvids</taxon>
        <taxon>Sapindales</taxon>
        <taxon>Sapindaceae</taxon>
        <taxon>Hippocastanoideae</taxon>
        <taxon>Acereae</taxon>
        <taxon>Dipteronia</taxon>
    </lineage>
</organism>